<reference evidence="1 2" key="1">
    <citation type="submission" date="2017-04" db="EMBL/GenBank/DDBJ databases">
        <authorList>
            <person name="Afonso C.L."/>
            <person name="Miller P.J."/>
            <person name="Scott M.A."/>
            <person name="Spackman E."/>
            <person name="Goraichik I."/>
            <person name="Dimitrov K.M."/>
            <person name="Suarez D.L."/>
            <person name="Swayne D.E."/>
        </authorList>
    </citation>
    <scope>NUCLEOTIDE SEQUENCE [LARGE SCALE GENOMIC DNA]</scope>
    <source>
        <strain evidence="1 2">CGMCC 1.12708</strain>
    </source>
</reference>
<proteinExistence type="predicted"/>
<dbReference type="STRING" id="1434700.SAMN06296427_11123"/>
<dbReference type="Gene3D" id="1.25.40.10">
    <property type="entry name" value="Tetratricopeptide repeat domain"/>
    <property type="match status" value="1"/>
</dbReference>
<dbReference type="AlphaFoldDB" id="A0A1W2CQ85"/>
<gene>
    <name evidence="1" type="ORF">SAMN06296427_11123</name>
</gene>
<dbReference type="InterPro" id="IPR011990">
    <property type="entry name" value="TPR-like_helical_dom_sf"/>
</dbReference>
<evidence type="ECO:0008006" key="3">
    <source>
        <dbReference type="Google" id="ProtNLM"/>
    </source>
</evidence>
<evidence type="ECO:0000313" key="1">
    <source>
        <dbReference type="EMBL" id="SMC87032.1"/>
    </source>
</evidence>
<sequence length="309" mass="36487">MIFTMIYSCKKDNDEVIEKAVCGSCQMEVEMRRVSNELNRFDSIIINLYEKINDEPKFVLKEIEKIEYQLNSETDSLKIKDNKVSLVTNLKIETLYRMGEYQKSINEIEHSAKLSQRRFDGEINYSENDFIHLACNYVKLKDFEKAKELLSKAGVGWYITNFINANFYEVIGNKEMAIKKYEEIVSDISMDHYYHYRHSKIRLLELKKSNPKLLTELFYPSDRSDAKITVSDNGIRNKVFDTIWSIPECKNCGSVSVFKEPRESSRYWMKAKSKKIIYNFLVDTLSFEIFYLDTINKKEIPLSEWRKGN</sequence>
<protein>
    <recommendedName>
        <fullName evidence="3">Tetratricopeptide repeat-containing protein</fullName>
    </recommendedName>
</protein>
<evidence type="ECO:0000313" key="2">
    <source>
        <dbReference type="Proteomes" id="UP000192393"/>
    </source>
</evidence>
<dbReference type="SUPFAM" id="SSF48452">
    <property type="entry name" value="TPR-like"/>
    <property type="match status" value="1"/>
</dbReference>
<name>A0A1W2CQ85_9FLAO</name>
<dbReference type="Proteomes" id="UP000192393">
    <property type="component" value="Unassembled WGS sequence"/>
</dbReference>
<keyword evidence="2" id="KW-1185">Reference proteome</keyword>
<accession>A0A1W2CQ85</accession>
<organism evidence="1 2">
    <name type="scientific">Moheibacter sediminis</name>
    <dbReference type="NCBI Taxonomy" id="1434700"/>
    <lineage>
        <taxon>Bacteria</taxon>
        <taxon>Pseudomonadati</taxon>
        <taxon>Bacteroidota</taxon>
        <taxon>Flavobacteriia</taxon>
        <taxon>Flavobacteriales</taxon>
        <taxon>Weeksellaceae</taxon>
        <taxon>Moheibacter</taxon>
    </lineage>
</organism>
<dbReference type="EMBL" id="FWXS01000011">
    <property type="protein sequence ID" value="SMC87032.1"/>
    <property type="molecule type" value="Genomic_DNA"/>
</dbReference>